<dbReference type="OrthoDB" id="4057220at2759"/>
<dbReference type="InParanoid" id="A7TG05"/>
<proteinExistence type="predicted"/>
<dbReference type="Proteomes" id="UP000000267">
    <property type="component" value="Unassembled WGS sequence"/>
</dbReference>
<dbReference type="KEGG" id="vpo:Kpol_1028p35"/>
<dbReference type="HOGENOM" id="CLU_173479_2_0_1"/>
<dbReference type="EMBL" id="DS480385">
    <property type="protein sequence ID" value="EDO18762.1"/>
    <property type="molecule type" value="Genomic_DNA"/>
</dbReference>
<keyword evidence="2" id="KW-1185">Reference proteome</keyword>
<name>A7TG05_VANPO</name>
<dbReference type="FunCoup" id="A7TG05">
    <property type="interactions" value="7"/>
</dbReference>
<dbReference type="GeneID" id="5547075"/>
<dbReference type="Gene3D" id="3.40.1840.10">
    <property type="entry name" value="YNR034W-A-like"/>
    <property type="match status" value="1"/>
</dbReference>
<dbReference type="AlphaFoldDB" id="A7TG05"/>
<dbReference type="InterPro" id="IPR021591">
    <property type="entry name" value="YNR034W-A/EGO2"/>
</dbReference>
<accession>A7TG05</accession>
<protein>
    <recommendedName>
        <fullName evidence="3">Late endosomal/lysosomal adaptor and MAPK and MTOR activator 5</fullName>
    </recommendedName>
</protein>
<dbReference type="Pfam" id="PF11503">
    <property type="entry name" value="YNR034W-A-like"/>
    <property type="match status" value="1"/>
</dbReference>
<dbReference type="RefSeq" id="XP_001646620.1">
    <property type="nucleotide sequence ID" value="XM_001646570.1"/>
</dbReference>
<evidence type="ECO:0000313" key="1">
    <source>
        <dbReference type="EMBL" id="EDO18762.1"/>
    </source>
</evidence>
<gene>
    <name evidence="1" type="ORF">Kpol_1028p35</name>
</gene>
<dbReference type="OMA" id="ICNIYRQ"/>
<reference evidence="1 2" key="1">
    <citation type="journal article" date="2007" name="Proc. Natl. Acad. Sci. U.S.A.">
        <title>Independent sorting-out of thousands of duplicated gene pairs in two yeast species descended from a whole-genome duplication.</title>
        <authorList>
            <person name="Scannell D.R."/>
            <person name="Frank A.C."/>
            <person name="Conant G.C."/>
            <person name="Byrne K.P."/>
            <person name="Woolfit M."/>
            <person name="Wolfe K.H."/>
        </authorList>
    </citation>
    <scope>NUCLEOTIDE SEQUENCE [LARGE SCALE GENOMIC DNA]</scope>
    <source>
        <strain evidence="2">ATCC 22028 / DSM 70294 / BCRC 21397 / CBS 2163 / NBRC 10782 / NRRL Y-8283 / UCD 57-17</strain>
    </source>
</reference>
<dbReference type="SUPFAM" id="SSF160683">
    <property type="entry name" value="YNR034W-A-like"/>
    <property type="match status" value="1"/>
</dbReference>
<evidence type="ECO:0008006" key="3">
    <source>
        <dbReference type="Google" id="ProtNLM"/>
    </source>
</evidence>
<sequence>MDSSSDFVLKEALPNVLGTIVIDENNNIVASTGIGLERVEDVVELSRVKLDDSGYGLFQDHDVNCNVYRQDGKTVVVYTAGN</sequence>
<dbReference type="PhylomeDB" id="A7TG05"/>
<dbReference type="InterPro" id="IPR035098">
    <property type="entry name" value="YNR034W-A/EGO2_sf"/>
</dbReference>
<evidence type="ECO:0000313" key="2">
    <source>
        <dbReference type="Proteomes" id="UP000000267"/>
    </source>
</evidence>
<dbReference type="eggNOG" id="ENOG502S8R5">
    <property type="taxonomic scope" value="Eukaryota"/>
</dbReference>
<organism evidence="2">
    <name type="scientific">Vanderwaltozyma polyspora (strain ATCC 22028 / DSM 70294 / BCRC 21397 / CBS 2163 / NBRC 10782 / NRRL Y-8283 / UCD 57-17)</name>
    <name type="common">Kluyveromyces polysporus</name>
    <dbReference type="NCBI Taxonomy" id="436907"/>
    <lineage>
        <taxon>Eukaryota</taxon>
        <taxon>Fungi</taxon>
        <taxon>Dikarya</taxon>
        <taxon>Ascomycota</taxon>
        <taxon>Saccharomycotina</taxon>
        <taxon>Saccharomycetes</taxon>
        <taxon>Saccharomycetales</taxon>
        <taxon>Saccharomycetaceae</taxon>
        <taxon>Vanderwaltozyma</taxon>
    </lineage>
</organism>